<gene>
    <name evidence="1" type="ORF">SS50377_26596</name>
</gene>
<dbReference type="AlphaFoldDB" id="A0A9P8LQK8"/>
<dbReference type="GeneID" id="94300619"/>
<reference evidence="1 2" key="1">
    <citation type="journal article" date="2014" name="PLoS Genet.">
        <title>The Genome of Spironucleus salmonicida Highlights a Fish Pathogen Adapted to Fluctuating Environments.</title>
        <authorList>
            <person name="Xu F."/>
            <person name="Jerlstrom-Hultqvist J."/>
            <person name="Einarsson E."/>
            <person name="Astvaldsson A."/>
            <person name="Svard S.G."/>
            <person name="Andersson J.O."/>
        </authorList>
    </citation>
    <scope>NUCLEOTIDE SEQUENCE [LARGE SCALE GENOMIC DNA]</scope>
    <source>
        <strain evidence="1 2">ATCC 50377</strain>
    </source>
</reference>
<name>A0A9P8LQK8_9EUKA</name>
<comment type="caution">
    <text evidence="1">The sequence shown here is derived from an EMBL/GenBank/DDBJ whole genome shotgun (WGS) entry which is preliminary data.</text>
</comment>
<organism evidence="1 2">
    <name type="scientific">Spironucleus salmonicida</name>
    <dbReference type="NCBI Taxonomy" id="348837"/>
    <lineage>
        <taxon>Eukaryota</taxon>
        <taxon>Metamonada</taxon>
        <taxon>Diplomonadida</taxon>
        <taxon>Hexamitidae</taxon>
        <taxon>Hexamitinae</taxon>
        <taxon>Spironucleus</taxon>
    </lineage>
</organism>
<keyword evidence="2" id="KW-1185">Reference proteome</keyword>
<sequence>MPICKCTKNKKQFDAQFEQIGNLISINNKYFINLQSRNIRIIRNGFNQIYIDSDSGISVEIKNDLSLPLEKIIEQPTYVAIVLDGIRLYK</sequence>
<dbReference type="EMBL" id="AUWU02000006">
    <property type="protein sequence ID" value="KAH0572386.1"/>
    <property type="molecule type" value="Genomic_DNA"/>
</dbReference>
<proteinExistence type="predicted"/>
<dbReference type="RefSeq" id="XP_067763159.1">
    <property type="nucleotide sequence ID" value="XM_067910403.1"/>
</dbReference>
<evidence type="ECO:0000313" key="1">
    <source>
        <dbReference type="EMBL" id="KAH0572386.1"/>
    </source>
</evidence>
<accession>A0A9P8LQK8</accession>
<dbReference type="Proteomes" id="UP000018208">
    <property type="component" value="Unassembled WGS sequence"/>
</dbReference>
<evidence type="ECO:0000313" key="2">
    <source>
        <dbReference type="Proteomes" id="UP000018208"/>
    </source>
</evidence>
<protein>
    <submittedName>
        <fullName evidence="1">Uncharacterized protein</fullName>
    </submittedName>
</protein>
<dbReference type="KEGG" id="ssao:94300619"/>